<dbReference type="PANTHER" id="PTHR44688:SF16">
    <property type="entry name" value="DNA-BINDING TRANSCRIPTIONAL ACTIVATOR DEVR_DOSR"/>
    <property type="match status" value="1"/>
</dbReference>
<comment type="caution">
    <text evidence="6">The sequence shown here is derived from an EMBL/GenBank/DDBJ whole genome shotgun (WGS) entry which is preliminary data.</text>
</comment>
<accession>A0A2N4UI83</accession>
<evidence type="ECO:0000313" key="6">
    <source>
        <dbReference type="EMBL" id="PLC54732.1"/>
    </source>
</evidence>
<evidence type="ECO:0000256" key="4">
    <source>
        <dbReference type="SAM" id="MobiDB-lite"/>
    </source>
</evidence>
<evidence type="ECO:0000256" key="3">
    <source>
        <dbReference type="ARBA" id="ARBA00023163"/>
    </source>
</evidence>
<dbReference type="AlphaFoldDB" id="A0A2N4UI83"/>
<dbReference type="PROSITE" id="PS50043">
    <property type="entry name" value="HTH_LUXR_2"/>
    <property type="match status" value="1"/>
</dbReference>
<gene>
    <name evidence="6" type="ORF">CR155_04470</name>
</gene>
<sequence length="105" mass="11359">MKPLTERELTCLRWAAVGKTSWEMGVILGLTERTVNFHVHNACQKLGVHGRQAAITVAFQSGLMTATLAEPLPGFAGTGRPAVAETLPDQPSQYPRSMRALSAKQ</sequence>
<dbReference type="SMART" id="SM00421">
    <property type="entry name" value="HTH_LUXR"/>
    <property type="match status" value="1"/>
</dbReference>
<proteinExistence type="predicted"/>
<dbReference type="Proteomes" id="UP000234328">
    <property type="component" value="Unassembled WGS sequence"/>
</dbReference>
<dbReference type="SUPFAM" id="SSF46894">
    <property type="entry name" value="C-terminal effector domain of the bipartite response regulators"/>
    <property type="match status" value="1"/>
</dbReference>
<keyword evidence="7" id="KW-1185">Reference proteome</keyword>
<evidence type="ECO:0000256" key="1">
    <source>
        <dbReference type="ARBA" id="ARBA00023015"/>
    </source>
</evidence>
<evidence type="ECO:0000313" key="7">
    <source>
        <dbReference type="Proteomes" id="UP000234328"/>
    </source>
</evidence>
<dbReference type="EMBL" id="PDNV01000003">
    <property type="protein sequence ID" value="PLC54732.1"/>
    <property type="molecule type" value="Genomic_DNA"/>
</dbReference>
<dbReference type="Pfam" id="PF00196">
    <property type="entry name" value="GerE"/>
    <property type="match status" value="1"/>
</dbReference>
<dbReference type="InterPro" id="IPR000792">
    <property type="entry name" value="Tscrpt_reg_LuxR_C"/>
</dbReference>
<dbReference type="OrthoDB" id="9774661at2"/>
<dbReference type="PANTHER" id="PTHR44688">
    <property type="entry name" value="DNA-BINDING TRANSCRIPTIONAL ACTIVATOR DEVR_DOSR"/>
    <property type="match status" value="1"/>
</dbReference>
<keyword evidence="3" id="KW-0804">Transcription</keyword>
<dbReference type="GO" id="GO:0006355">
    <property type="term" value="P:regulation of DNA-templated transcription"/>
    <property type="evidence" value="ECO:0007669"/>
    <property type="project" value="InterPro"/>
</dbReference>
<dbReference type="CDD" id="cd06170">
    <property type="entry name" value="LuxR_C_like"/>
    <property type="match status" value="1"/>
</dbReference>
<dbReference type="PRINTS" id="PR00038">
    <property type="entry name" value="HTHLUXR"/>
</dbReference>
<dbReference type="InterPro" id="IPR016032">
    <property type="entry name" value="Sig_transdc_resp-reg_C-effctor"/>
</dbReference>
<feature type="domain" description="HTH luxR-type" evidence="5">
    <location>
        <begin position="1"/>
        <end position="62"/>
    </location>
</feature>
<reference evidence="6 7" key="1">
    <citation type="submission" date="2017-10" db="EMBL/GenBank/DDBJ databases">
        <title>Two draft genome sequences of Pusillimonas sp. strains isolated from a nitrate- and radionuclide-contaminated groundwater in Russia.</title>
        <authorList>
            <person name="Grouzdev D.S."/>
            <person name="Tourova T.P."/>
            <person name="Goeva M.A."/>
            <person name="Babich T.L."/>
            <person name="Sokolova D.S."/>
            <person name="Abdullin R."/>
            <person name="Poltaraus A.B."/>
            <person name="Toshchakov S.V."/>
            <person name="Nazina T.N."/>
        </authorList>
    </citation>
    <scope>NUCLEOTIDE SEQUENCE [LARGE SCALE GENOMIC DNA]</scope>
    <source>
        <strain evidence="6 7">JR1/69-2-13</strain>
    </source>
</reference>
<evidence type="ECO:0000256" key="2">
    <source>
        <dbReference type="ARBA" id="ARBA00023125"/>
    </source>
</evidence>
<name>A0A2N4UI83_9BURK</name>
<dbReference type="InterPro" id="IPR036388">
    <property type="entry name" value="WH-like_DNA-bd_sf"/>
</dbReference>
<protein>
    <recommendedName>
        <fullName evidence="5">HTH luxR-type domain-containing protein</fullName>
    </recommendedName>
</protein>
<keyword evidence="2" id="KW-0238">DNA-binding</keyword>
<feature type="region of interest" description="Disordered" evidence="4">
    <location>
        <begin position="79"/>
        <end position="105"/>
    </location>
</feature>
<keyword evidence="1" id="KW-0805">Transcription regulation</keyword>
<dbReference type="Gene3D" id="1.10.10.10">
    <property type="entry name" value="Winged helix-like DNA-binding domain superfamily/Winged helix DNA-binding domain"/>
    <property type="match status" value="1"/>
</dbReference>
<dbReference type="GO" id="GO:0003677">
    <property type="term" value="F:DNA binding"/>
    <property type="evidence" value="ECO:0007669"/>
    <property type="project" value="UniProtKB-KW"/>
</dbReference>
<evidence type="ECO:0000259" key="5">
    <source>
        <dbReference type="PROSITE" id="PS50043"/>
    </source>
</evidence>
<organism evidence="6 7">
    <name type="scientific">Pollutimonas nitritireducens</name>
    <dbReference type="NCBI Taxonomy" id="2045209"/>
    <lineage>
        <taxon>Bacteria</taxon>
        <taxon>Pseudomonadati</taxon>
        <taxon>Pseudomonadota</taxon>
        <taxon>Betaproteobacteria</taxon>
        <taxon>Burkholderiales</taxon>
        <taxon>Alcaligenaceae</taxon>
        <taxon>Pollutimonas</taxon>
    </lineage>
</organism>